<gene>
    <name evidence="1" type="ORF">F6X95_07865</name>
</gene>
<comment type="caution">
    <text evidence="1">The sequence shown here is derived from an EMBL/GenBank/DDBJ whole genome shotgun (WGS) entry which is preliminary data.</text>
</comment>
<organism evidence="1 2">
    <name type="scientific">Enterococcus durans</name>
    <dbReference type="NCBI Taxonomy" id="53345"/>
    <lineage>
        <taxon>Bacteria</taxon>
        <taxon>Bacillati</taxon>
        <taxon>Bacillota</taxon>
        <taxon>Bacilli</taxon>
        <taxon>Lactobacillales</taxon>
        <taxon>Enterococcaceae</taxon>
        <taxon>Enterococcus</taxon>
    </lineage>
</organism>
<protein>
    <submittedName>
        <fullName evidence="1">Uncharacterized protein</fullName>
    </submittedName>
</protein>
<evidence type="ECO:0000313" key="2">
    <source>
        <dbReference type="Proteomes" id="UP000326078"/>
    </source>
</evidence>
<evidence type="ECO:0000313" key="1">
    <source>
        <dbReference type="EMBL" id="KAA9205286.1"/>
    </source>
</evidence>
<reference evidence="1 2" key="1">
    <citation type="submission" date="2019-09" db="EMBL/GenBank/DDBJ databases">
        <title>Vancomyinc resistant enterococci isolated from farm animals in Switzerland.</title>
        <authorList>
            <person name="Stevens M.J.A."/>
            <person name="Stephan R."/>
            <person name="Morach M."/>
            <person name="Nuesch-Inderbinen M."/>
        </authorList>
    </citation>
    <scope>NUCLEOTIDE SEQUENCE [LARGE SCALE GENOMIC DNA]</scope>
    <source>
        <strain evidence="1 2">GH27</strain>
    </source>
</reference>
<dbReference type="Proteomes" id="UP000326078">
    <property type="component" value="Unassembled WGS sequence"/>
</dbReference>
<proteinExistence type="predicted"/>
<accession>A0A5N0YU33</accession>
<dbReference type="EMBL" id="VYUT01000010">
    <property type="protein sequence ID" value="KAA9205286.1"/>
    <property type="molecule type" value="Genomic_DNA"/>
</dbReference>
<dbReference type="AlphaFoldDB" id="A0A5N0YU33"/>
<sequence length="70" mass="8063">MDFGLFLGVASAPTVYSFLKNETKAFLTFVPRSFFEISEKPDFWTSFIRESVANLIVRFVPHSTLLIRTE</sequence>
<name>A0A5N0YU33_9ENTE</name>